<dbReference type="Proteomes" id="UP001200741">
    <property type="component" value="Unassembled WGS sequence"/>
</dbReference>
<dbReference type="SUPFAM" id="SSF53850">
    <property type="entry name" value="Periplasmic binding protein-like II"/>
    <property type="match status" value="1"/>
</dbReference>
<evidence type="ECO:0000313" key="2">
    <source>
        <dbReference type="Proteomes" id="UP001200741"/>
    </source>
</evidence>
<reference evidence="1 2" key="1">
    <citation type="submission" date="2021-12" db="EMBL/GenBank/DDBJ databases">
        <title>Genome seq of P8.</title>
        <authorList>
            <person name="Seo T."/>
        </authorList>
    </citation>
    <scope>NUCLEOTIDE SEQUENCE [LARGE SCALE GENOMIC DNA]</scope>
    <source>
        <strain evidence="1 2">P8</strain>
    </source>
</reference>
<accession>A0ABS8XZF0</accession>
<organism evidence="1 2">
    <name type="scientific">Pelomonas cellulosilytica</name>
    <dbReference type="NCBI Taxonomy" id="2906762"/>
    <lineage>
        <taxon>Bacteria</taxon>
        <taxon>Pseudomonadati</taxon>
        <taxon>Pseudomonadota</taxon>
        <taxon>Betaproteobacteria</taxon>
        <taxon>Burkholderiales</taxon>
        <taxon>Sphaerotilaceae</taxon>
        <taxon>Roseateles</taxon>
    </lineage>
</organism>
<protein>
    <recommendedName>
        <fullName evidence="3">Solute-binding protein family 3/N-terminal domain-containing protein</fullName>
    </recommendedName>
</protein>
<keyword evidence="2" id="KW-1185">Reference proteome</keyword>
<proteinExistence type="predicted"/>
<evidence type="ECO:0000313" key="1">
    <source>
        <dbReference type="EMBL" id="MCE4557060.1"/>
    </source>
</evidence>
<sequence length="312" mass="35482">MSPHPPLLAAATRRQCLKLGLAGLAGVGTVHADDVPVIRYPARQSPLDTRSQDLISLLDAALRRTEAQYGPVRLQPSDEVLTELRQFVELDADRGVLHVTWATPSQERRSRARPVLFDVRRGLLGMRISLVDERRLPELAQVTDLQGLRRFTLGQGLGWPDVEVFRASSLQVFTVSGYENLFRMLLAGRFDLFPRGVGEVFDEFDARHRLMPRLAIEPGLLLVYPYPYYYYFAPSQEALARRVEEGLQLMKADGSFDAHLWRFHGAAIERARLRERRTLHLRNPSISDATAREVESNLASWTKPPPARRPRR</sequence>
<dbReference type="EMBL" id="JAJTWU010000009">
    <property type="protein sequence ID" value="MCE4557060.1"/>
    <property type="molecule type" value="Genomic_DNA"/>
</dbReference>
<comment type="caution">
    <text evidence="1">The sequence shown here is derived from an EMBL/GenBank/DDBJ whole genome shotgun (WGS) entry which is preliminary data.</text>
</comment>
<gene>
    <name evidence="1" type="ORF">LXT13_21915</name>
</gene>
<name>A0ABS8XZF0_9BURK</name>
<dbReference type="RefSeq" id="WP_233374441.1">
    <property type="nucleotide sequence ID" value="NZ_JAJTWU010000009.1"/>
</dbReference>
<evidence type="ECO:0008006" key="3">
    <source>
        <dbReference type="Google" id="ProtNLM"/>
    </source>
</evidence>